<dbReference type="AlphaFoldDB" id="A0A5D2UJA8"/>
<accession>A0A5D2UJA8</accession>
<dbReference type="Proteomes" id="UP000323597">
    <property type="component" value="Chromosome D06"/>
</dbReference>
<name>A0A5D2UJA8_GOSMU</name>
<proteinExistence type="predicted"/>
<reference evidence="1 2" key="1">
    <citation type="submission" date="2019-07" db="EMBL/GenBank/DDBJ databases">
        <title>WGS assembly of Gossypium mustelinum.</title>
        <authorList>
            <person name="Chen Z.J."/>
            <person name="Sreedasyam A."/>
            <person name="Ando A."/>
            <person name="Song Q."/>
            <person name="De L."/>
            <person name="Hulse-Kemp A."/>
            <person name="Ding M."/>
            <person name="Ye W."/>
            <person name="Kirkbride R."/>
            <person name="Jenkins J."/>
            <person name="Plott C."/>
            <person name="Lovell J."/>
            <person name="Lin Y.-M."/>
            <person name="Vaughn R."/>
            <person name="Liu B."/>
            <person name="Li W."/>
            <person name="Simpson S."/>
            <person name="Scheffler B."/>
            <person name="Saski C."/>
            <person name="Grover C."/>
            <person name="Hu G."/>
            <person name="Conover J."/>
            <person name="Carlson J."/>
            <person name="Shu S."/>
            <person name="Boston L."/>
            <person name="Williams M."/>
            <person name="Peterson D."/>
            <person name="Mcgee K."/>
            <person name="Jones D."/>
            <person name="Wendel J."/>
            <person name="Stelly D."/>
            <person name="Grimwood J."/>
            <person name="Schmutz J."/>
        </authorList>
    </citation>
    <scope>NUCLEOTIDE SEQUENCE [LARGE SCALE GENOMIC DNA]</scope>
    <source>
        <strain evidence="1">1408120.09</strain>
    </source>
</reference>
<gene>
    <name evidence="1" type="ORF">E1A91_D06G107200v1</name>
</gene>
<dbReference type="EMBL" id="CM017654">
    <property type="protein sequence ID" value="TYI76874.1"/>
    <property type="molecule type" value="Genomic_DNA"/>
</dbReference>
<organism evidence="1 2">
    <name type="scientific">Gossypium mustelinum</name>
    <name type="common">Cotton</name>
    <name type="synonym">Gossypium caicoense</name>
    <dbReference type="NCBI Taxonomy" id="34275"/>
    <lineage>
        <taxon>Eukaryota</taxon>
        <taxon>Viridiplantae</taxon>
        <taxon>Streptophyta</taxon>
        <taxon>Embryophyta</taxon>
        <taxon>Tracheophyta</taxon>
        <taxon>Spermatophyta</taxon>
        <taxon>Magnoliopsida</taxon>
        <taxon>eudicotyledons</taxon>
        <taxon>Gunneridae</taxon>
        <taxon>Pentapetalae</taxon>
        <taxon>rosids</taxon>
        <taxon>malvids</taxon>
        <taxon>Malvales</taxon>
        <taxon>Malvaceae</taxon>
        <taxon>Malvoideae</taxon>
        <taxon>Gossypium</taxon>
    </lineage>
</organism>
<evidence type="ECO:0000313" key="2">
    <source>
        <dbReference type="Proteomes" id="UP000323597"/>
    </source>
</evidence>
<keyword evidence="2" id="KW-1185">Reference proteome</keyword>
<protein>
    <submittedName>
        <fullName evidence="1">Uncharacterized protein</fullName>
    </submittedName>
</protein>
<sequence length="88" mass="10240">MKLRLFGVERLSFHRWSRNLLVKLVNDKQRGSTTLSHKRNFGKGKEDIEGVVEDSISSSWKSQGLALFQVECYLMLYSMVVYLSRNLN</sequence>
<evidence type="ECO:0000313" key="1">
    <source>
        <dbReference type="EMBL" id="TYI76874.1"/>
    </source>
</evidence>